<accession>A0A9K3D8M7</accession>
<sequence>ETAPVCASLVPSRLDALVAVALNDTRLVAAIGAILILSVMALSLGVRTLQKRLSRSVQEKRELEQTVLSISMV</sequence>
<gene>
    <name evidence="2" type="ORF">KIPB_012796</name>
</gene>
<feature type="non-terminal residue" evidence="2">
    <location>
        <position position="1"/>
    </location>
</feature>
<feature type="transmembrane region" description="Helical" evidence="1">
    <location>
        <begin position="27"/>
        <end position="46"/>
    </location>
</feature>
<evidence type="ECO:0000313" key="3">
    <source>
        <dbReference type="Proteomes" id="UP000265618"/>
    </source>
</evidence>
<dbReference type="AlphaFoldDB" id="A0A9K3D8M7"/>
<keyword evidence="1" id="KW-1133">Transmembrane helix</keyword>
<keyword evidence="3" id="KW-1185">Reference proteome</keyword>
<dbReference type="EMBL" id="BDIP01005793">
    <property type="protein sequence ID" value="GIQ90126.1"/>
    <property type="molecule type" value="Genomic_DNA"/>
</dbReference>
<evidence type="ECO:0000313" key="2">
    <source>
        <dbReference type="EMBL" id="GIQ90126.1"/>
    </source>
</evidence>
<protein>
    <submittedName>
        <fullName evidence="2">Uncharacterized protein</fullName>
    </submittedName>
</protein>
<dbReference type="Proteomes" id="UP000265618">
    <property type="component" value="Unassembled WGS sequence"/>
</dbReference>
<proteinExistence type="predicted"/>
<keyword evidence="1" id="KW-0472">Membrane</keyword>
<reference evidence="2 3" key="1">
    <citation type="journal article" date="2018" name="PLoS ONE">
        <title>The draft genome of Kipferlia bialata reveals reductive genome evolution in fornicate parasites.</title>
        <authorList>
            <person name="Tanifuji G."/>
            <person name="Takabayashi S."/>
            <person name="Kume K."/>
            <person name="Takagi M."/>
            <person name="Nakayama T."/>
            <person name="Kamikawa R."/>
            <person name="Inagaki Y."/>
            <person name="Hashimoto T."/>
        </authorList>
    </citation>
    <scope>NUCLEOTIDE SEQUENCE [LARGE SCALE GENOMIC DNA]</scope>
    <source>
        <strain evidence="2">NY0173</strain>
    </source>
</reference>
<comment type="caution">
    <text evidence="2">The sequence shown here is derived from an EMBL/GenBank/DDBJ whole genome shotgun (WGS) entry which is preliminary data.</text>
</comment>
<evidence type="ECO:0000256" key="1">
    <source>
        <dbReference type="SAM" id="Phobius"/>
    </source>
</evidence>
<keyword evidence="1" id="KW-0812">Transmembrane</keyword>
<name>A0A9K3D8M7_9EUKA</name>
<organism evidence="2 3">
    <name type="scientific">Kipferlia bialata</name>
    <dbReference type="NCBI Taxonomy" id="797122"/>
    <lineage>
        <taxon>Eukaryota</taxon>
        <taxon>Metamonada</taxon>
        <taxon>Carpediemonas-like organisms</taxon>
        <taxon>Kipferlia</taxon>
    </lineage>
</organism>